<sequence>MSLYYTLVFAILVVEIFMFSILALPIPSRYRRPLTLLLLKPFKSSTVQVAIKCILGFILLLFIDCINRVYSIDKELQLSSASQNNGAIIAQDRIEVLSRKFFAQRNMYLTGITLFLTFVVVRTFGLVIELLTMKDIYRASPPVASSDVKKNDSVTAEAAAQSGASKDDHGDEKNFELLKKIQDIDDEIARLKEKSESLQEEMN</sequence>
<evidence type="ECO:0000313" key="10">
    <source>
        <dbReference type="Proteomes" id="UP000501346"/>
    </source>
</evidence>
<keyword evidence="4 5" id="KW-0472">Membrane</keyword>
<evidence type="ECO:0000256" key="6">
    <source>
        <dbReference type="SAM" id="Coils"/>
    </source>
</evidence>
<dbReference type="EMBL" id="CP048985">
    <property type="protein sequence ID" value="QID78469.1"/>
    <property type="molecule type" value="Genomic_DNA"/>
</dbReference>
<name>A0A6C1DNM2_SACPS</name>
<dbReference type="OrthoDB" id="435607at2759"/>
<keyword evidence="5" id="KW-0653">Protein transport</keyword>
<keyword evidence="5" id="KW-0256">Endoplasmic reticulum</keyword>
<feature type="transmembrane region" description="Helical" evidence="5">
    <location>
        <begin position="6"/>
        <end position="28"/>
    </location>
</feature>
<feature type="region of interest" description="Disordered" evidence="7">
    <location>
        <begin position="142"/>
        <end position="171"/>
    </location>
</feature>
<dbReference type="GO" id="GO:0006888">
    <property type="term" value="P:endoplasmic reticulum to Golgi vesicle-mediated transport"/>
    <property type="evidence" value="ECO:0007669"/>
    <property type="project" value="UniProtKB-UniRule"/>
</dbReference>
<dbReference type="InterPro" id="IPR040463">
    <property type="entry name" value="BAP29/BAP31_N"/>
</dbReference>
<evidence type="ECO:0000256" key="1">
    <source>
        <dbReference type="ARBA" id="ARBA00004141"/>
    </source>
</evidence>
<keyword evidence="6" id="KW-0175">Coiled coil</keyword>
<keyword evidence="5" id="KW-0931">ER-Golgi transport</keyword>
<feature type="coiled-coil region" evidence="6">
    <location>
        <begin position="174"/>
        <end position="201"/>
    </location>
</feature>
<evidence type="ECO:0000256" key="3">
    <source>
        <dbReference type="ARBA" id="ARBA00022989"/>
    </source>
</evidence>
<dbReference type="AlphaFoldDB" id="A0A6C1DNM2"/>
<feature type="transmembrane region" description="Helical" evidence="5">
    <location>
        <begin position="49"/>
        <end position="70"/>
    </location>
</feature>
<keyword evidence="3 5" id="KW-1133">Transmembrane helix</keyword>
<keyword evidence="10" id="KW-1185">Reference proteome</keyword>
<dbReference type="InterPro" id="IPR008417">
    <property type="entry name" value="BAP29/BAP31"/>
</dbReference>
<feature type="domain" description="BAP29/BAP31 transmembrane" evidence="8">
    <location>
        <begin position="1"/>
        <end position="138"/>
    </location>
</feature>
<evidence type="ECO:0000256" key="7">
    <source>
        <dbReference type="SAM" id="MobiDB-lite"/>
    </source>
</evidence>
<comment type="similarity">
    <text evidence="5">Belongs to the BCAP29/BCAP31 family.</text>
</comment>
<accession>A0A6C1DNM2</accession>
<protein>
    <recommendedName>
        <fullName evidence="5">Endoplasmic reticulum transmembrane protein</fullName>
    </recommendedName>
</protein>
<comment type="subcellular location">
    <subcellularLocation>
        <location evidence="5">Endoplasmic reticulum membrane</location>
        <topology evidence="5">Multi-pass membrane protein</topology>
    </subcellularLocation>
    <subcellularLocation>
        <location evidence="1">Membrane</location>
        <topology evidence="1">Multi-pass membrane protein</topology>
    </subcellularLocation>
</comment>
<keyword evidence="2 5" id="KW-0812">Transmembrane</keyword>
<evidence type="ECO:0000256" key="2">
    <source>
        <dbReference type="ARBA" id="ARBA00022692"/>
    </source>
</evidence>
<dbReference type="Proteomes" id="UP000501346">
    <property type="component" value="Chromosome ScIV"/>
</dbReference>
<gene>
    <name evidence="9" type="primary">YET3_1</name>
    <name evidence="9" type="ORF">GRS66_000675</name>
</gene>
<keyword evidence="5" id="KW-0813">Transport</keyword>
<organism evidence="9 10">
    <name type="scientific">Saccharomyces pastorianus</name>
    <name type="common">Lager yeast</name>
    <name type="synonym">Saccharomyces cerevisiae x Saccharomyces eubayanus</name>
    <dbReference type="NCBI Taxonomy" id="27292"/>
    <lineage>
        <taxon>Eukaryota</taxon>
        <taxon>Fungi</taxon>
        <taxon>Dikarya</taxon>
        <taxon>Ascomycota</taxon>
        <taxon>Saccharomycotina</taxon>
        <taxon>Saccharomycetes</taxon>
        <taxon>Saccharomycetales</taxon>
        <taxon>Saccharomycetaceae</taxon>
        <taxon>Saccharomyces</taxon>
    </lineage>
</organism>
<evidence type="ECO:0000259" key="8">
    <source>
        <dbReference type="Pfam" id="PF05529"/>
    </source>
</evidence>
<dbReference type="GO" id="GO:0005789">
    <property type="term" value="C:endoplasmic reticulum membrane"/>
    <property type="evidence" value="ECO:0007669"/>
    <property type="project" value="UniProtKB-SubCell"/>
</dbReference>
<dbReference type="GO" id="GO:0070973">
    <property type="term" value="P:protein localization to endoplasmic reticulum exit site"/>
    <property type="evidence" value="ECO:0007669"/>
    <property type="project" value="UniProtKB-UniRule"/>
</dbReference>
<dbReference type="PANTHER" id="PTHR12701">
    <property type="entry name" value="BCR-ASSOCIATED PROTEIN, BAP"/>
    <property type="match status" value="1"/>
</dbReference>
<evidence type="ECO:0000313" key="9">
    <source>
        <dbReference type="EMBL" id="QID78469.1"/>
    </source>
</evidence>
<reference evidence="9 10" key="1">
    <citation type="journal article" date="2019" name="BMC Genomics">
        <title>Chromosome level assembly and comparative genome analysis confirm lager-brewing yeasts originated from a single hybridization.</title>
        <authorList>
            <person name="Salazar A.N."/>
            <person name="Gorter de Vries A.R."/>
            <person name="van den Broek M."/>
            <person name="Brouwers N."/>
            <person name="de la Torre Cortes P."/>
            <person name="Kuijpers N.G.A."/>
            <person name="Daran J.G."/>
            <person name="Abeel T."/>
        </authorList>
    </citation>
    <scope>NUCLEOTIDE SEQUENCE [LARGE SCALE GENOMIC DNA]</scope>
    <source>
        <strain evidence="9 10">CBS 1483</strain>
    </source>
</reference>
<dbReference type="GO" id="GO:0006886">
    <property type="term" value="P:intracellular protein transport"/>
    <property type="evidence" value="ECO:0007669"/>
    <property type="project" value="UniProtKB-UniRule"/>
</dbReference>
<dbReference type="PANTHER" id="PTHR12701:SF20">
    <property type="entry name" value="ENDOPLASMIC RETICULUM TRANSMEMBRANE PROTEIN"/>
    <property type="match status" value="1"/>
</dbReference>
<proteinExistence type="inferred from homology"/>
<evidence type="ECO:0000256" key="5">
    <source>
        <dbReference type="RuleBase" id="RU367026"/>
    </source>
</evidence>
<feature type="transmembrane region" description="Helical" evidence="5">
    <location>
        <begin position="107"/>
        <end position="128"/>
    </location>
</feature>
<dbReference type="Pfam" id="PF05529">
    <property type="entry name" value="Bap31"/>
    <property type="match status" value="1"/>
</dbReference>
<comment type="function">
    <text evidence="5">May play a role in anterograde transport of membrane proteins from the endoplasmic reticulum to the Golgi.</text>
</comment>
<evidence type="ECO:0000256" key="4">
    <source>
        <dbReference type="ARBA" id="ARBA00023136"/>
    </source>
</evidence>